<dbReference type="OrthoDB" id="595676at2"/>
<accession>Q3AQG0</accession>
<dbReference type="PANTHER" id="PTHR35586:SF1">
    <property type="entry name" value="SLL1691 PROTEIN"/>
    <property type="match status" value="1"/>
</dbReference>
<proteinExistence type="predicted"/>
<name>Q3AQG0_CHLCH</name>
<organism evidence="1">
    <name type="scientific">Chlorobium chlorochromatii (strain CaD3)</name>
    <dbReference type="NCBI Taxonomy" id="340177"/>
    <lineage>
        <taxon>Bacteria</taxon>
        <taxon>Pseudomonadati</taxon>
        <taxon>Chlorobiota</taxon>
        <taxon>Chlorobiia</taxon>
        <taxon>Chlorobiales</taxon>
        <taxon>Chlorobiaceae</taxon>
        <taxon>Chlorobium/Pelodictyon group</taxon>
        <taxon>Chlorobium</taxon>
    </lineage>
</organism>
<dbReference type="KEGG" id="cch:Cag_1509"/>
<evidence type="ECO:0008006" key="2">
    <source>
        <dbReference type="Google" id="ProtNLM"/>
    </source>
</evidence>
<dbReference type="AlphaFoldDB" id="Q3AQG0"/>
<dbReference type="PANTHER" id="PTHR35586">
    <property type="entry name" value="SLL1691 PROTEIN"/>
    <property type="match status" value="1"/>
</dbReference>
<dbReference type="EMBL" id="CP000108">
    <property type="protein sequence ID" value="ABB28765.1"/>
    <property type="molecule type" value="Genomic_DNA"/>
</dbReference>
<dbReference type="STRING" id="340177.Cag_1509"/>
<reference evidence="1" key="1">
    <citation type="submission" date="2005-08" db="EMBL/GenBank/DDBJ databases">
        <title>Complete sequence of Chlorobium chlorochromatii CaD3.</title>
        <authorList>
            <person name="Copeland A."/>
            <person name="Lucas S."/>
            <person name="Lapidus A."/>
            <person name="Barry K."/>
            <person name="Detter J.C."/>
            <person name="Glavina T."/>
            <person name="Hammon N."/>
            <person name="Israni S."/>
            <person name="Pitluck S."/>
            <person name="Bryant D."/>
            <person name="Schmutz J."/>
            <person name="Larimer F."/>
            <person name="Land M."/>
            <person name="Kyrpides N."/>
            <person name="Ivanova N."/>
            <person name="Richardson P."/>
        </authorList>
    </citation>
    <scope>NUCLEOTIDE SEQUENCE [LARGE SCALE GENOMIC DNA]</scope>
    <source>
        <strain evidence="1">CaD3</strain>
    </source>
</reference>
<dbReference type="HOGENOM" id="CLU_071039_1_1_10"/>
<dbReference type="eggNOG" id="COG5464">
    <property type="taxonomic scope" value="Bacteria"/>
</dbReference>
<gene>
    <name evidence="1" type="ordered locus">Cag_1509</name>
</gene>
<protein>
    <recommendedName>
        <fullName evidence="2">Transposase (putative) YhgA-like domain-containing protein</fullName>
    </recommendedName>
</protein>
<evidence type="ECO:0000313" key="1">
    <source>
        <dbReference type="EMBL" id="ABB28765.1"/>
    </source>
</evidence>
<sequence length="320" mass="37317">MANNLLLPNQRDDYDSPWKEAIELYFPEFMAWYFPNAYAAIDWSKPYHFLDQELRSILPEAENGKRIVDKLVQVHLLDGKERCLYIQIEVQGNRETDFPRRIFICNYRIFDKYGKPVASFVILTDSDSSWRPTAYSYEFAGSKMTLEFDMVKLLDFEPRMKELLASDNAFALVTAAHLLTQKTREKSLERLDAKSQLIRLLYNKQWTKERVRELFRVIDWFLELPKELEQQLRTEIYNIEEEQKMKYISSIERYAMEKGILEGMERGMVAGKEVGVLEGMERGLEEGLLKGRLEVAQRLVASGMSKAEAASFAGVSVEML</sequence>